<dbReference type="InterPro" id="IPR050951">
    <property type="entry name" value="Retrovirus_Pol_polyprotein"/>
</dbReference>
<dbReference type="InterPro" id="IPR001584">
    <property type="entry name" value="Integrase_cat-core"/>
</dbReference>
<dbReference type="Gene3D" id="1.10.4020.10">
    <property type="entry name" value="DNA breaking-rejoining enzymes"/>
    <property type="match status" value="1"/>
</dbReference>
<dbReference type="GO" id="GO:0008270">
    <property type="term" value="F:zinc ion binding"/>
    <property type="evidence" value="ECO:0007669"/>
    <property type="project" value="UniProtKB-KW"/>
</dbReference>
<keyword evidence="6" id="KW-0540">Nuclease</keyword>
<dbReference type="PROSITE" id="PS50158">
    <property type="entry name" value="ZF_CCHC"/>
    <property type="match status" value="1"/>
</dbReference>
<keyword evidence="11" id="KW-0862">Zinc</keyword>
<keyword evidence="11" id="KW-0863">Zinc-finger</keyword>
<dbReference type="SUPFAM" id="SSF53098">
    <property type="entry name" value="Ribonuclease H-like"/>
    <property type="match status" value="1"/>
</dbReference>
<dbReference type="InterPro" id="IPR003309">
    <property type="entry name" value="SCAN_dom"/>
</dbReference>
<evidence type="ECO:0000256" key="11">
    <source>
        <dbReference type="PROSITE-ProRule" id="PRU00047"/>
    </source>
</evidence>
<dbReference type="Gene3D" id="3.30.70.270">
    <property type="match status" value="1"/>
</dbReference>
<keyword evidence="11" id="KW-0479">Metal-binding</keyword>
<dbReference type="Gene3D" id="2.40.70.10">
    <property type="entry name" value="Acid Proteases"/>
    <property type="match status" value="1"/>
</dbReference>
<keyword evidence="4" id="KW-0808">Transferase</keyword>
<dbReference type="EC" id="3.1.26.4" evidence="2"/>
<dbReference type="GO" id="GO:0004523">
    <property type="term" value="F:RNA-DNA hybrid ribonuclease activity"/>
    <property type="evidence" value="ECO:0007669"/>
    <property type="project" value="UniProtKB-EC"/>
</dbReference>
<dbReference type="Pfam" id="PF00078">
    <property type="entry name" value="RVT_1"/>
    <property type="match status" value="1"/>
</dbReference>
<evidence type="ECO:0000256" key="7">
    <source>
        <dbReference type="ARBA" id="ARBA00022759"/>
    </source>
</evidence>
<dbReference type="PANTHER" id="PTHR37984">
    <property type="entry name" value="PROTEIN CBG26694"/>
    <property type="match status" value="1"/>
</dbReference>
<dbReference type="OrthoDB" id="10000497at2759"/>
<dbReference type="Gene3D" id="1.10.340.70">
    <property type="match status" value="1"/>
</dbReference>
<feature type="region of interest" description="Disordered" evidence="12">
    <location>
        <begin position="147"/>
        <end position="177"/>
    </location>
</feature>
<evidence type="ECO:0000256" key="8">
    <source>
        <dbReference type="ARBA" id="ARBA00022801"/>
    </source>
</evidence>
<dbReference type="PROSITE" id="PS50994">
    <property type="entry name" value="INTEGRASE"/>
    <property type="match status" value="1"/>
</dbReference>
<dbReference type="GO" id="GO:0015074">
    <property type="term" value="P:DNA integration"/>
    <property type="evidence" value="ECO:0007669"/>
    <property type="project" value="InterPro"/>
</dbReference>
<dbReference type="AlphaFoldDB" id="A0A8C5PKM7"/>
<evidence type="ECO:0000313" key="18">
    <source>
        <dbReference type="Proteomes" id="UP000694569"/>
    </source>
</evidence>
<feature type="domain" description="CCHC-type" evidence="13">
    <location>
        <begin position="201"/>
        <end position="216"/>
    </location>
</feature>
<dbReference type="Pfam" id="PF17921">
    <property type="entry name" value="Integrase_H2C2"/>
    <property type="match status" value="1"/>
</dbReference>
<dbReference type="InterPro" id="IPR041588">
    <property type="entry name" value="Integrase_H2C2"/>
</dbReference>
<dbReference type="PANTHER" id="PTHR37984:SF15">
    <property type="entry name" value="INTEGRASE CATALYTIC DOMAIN-CONTAINING PROTEIN"/>
    <property type="match status" value="1"/>
</dbReference>
<dbReference type="PROSITE" id="PS50878">
    <property type="entry name" value="RT_POL"/>
    <property type="match status" value="1"/>
</dbReference>
<evidence type="ECO:0000259" key="13">
    <source>
        <dbReference type="PROSITE" id="PS50158"/>
    </source>
</evidence>
<evidence type="ECO:0000313" key="17">
    <source>
        <dbReference type="Ensembl" id="ENSLLEP00000024105.1"/>
    </source>
</evidence>
<feature type="compositionally biased region" description="Basic and acidic residues" evidence="12">
    <location>
        <begin position="150"/>
        <end position="160"/>
    </location>
</feature>
<reference evidence="17" key="2">
    <citation type="submission" date="2025-09" db="UniProtKB">
        <authorList>
            <consortium name="Ensembl"/>
        </authorList>
    </citation>
    <scope>IDENTIFICATION</scope>
</reference>
<dbReference type="GO" id="GO:0008233">
    <property type="term" value="F:peptidase activity"/>
    <property type="evidence" value="ECO:0007669"/>
    <property type="project" value="UniProtKB-KW"/>
</dbReference>
<dbReference type="InterPro" id="IPR012337">
    <property type="entry name" value="RNaseH-like_sf"/>
</dbReference>
<dbReference type="GeneTree" id="ENSGT00940000169353"/>
<sequence>MFPEGCEDIDGFLQAFERQCVLQAVDTTDWVPILASKLTGRAAEAFRAVADEDCTVYERVREHLLARYALTPEAYRLKFRNLRKGPIDSYTEWGHRMQQVVKNWVQGCQVTTLDQFTHLILLEQFYHCTPSDVRDWVRDRRPLTLPEATRLADENHDARRNASTQSRPTPRPGPILTQPRIALTEHPRHQPPSQQQRTGPRCYGCNQIGHIRDCCPLNRARPPAARPEYPSARAAAYCSQHDPDRMLTTSPEEDCGILHEANPIQAAAADNRRHHQQVVRINGQPVQGLRDTGATLTLAKPHLVPPAATTGYSVAIRVAGGNVYRIPTARVHLDWGSGARDVEVGLMQNLPTDILLGNDLGSLTSTFEPTNHGEAYPVTTRLQTRQAPHPSSGGTTVRITRPDPAPDRGPSMTWDSPGDFAKEILEDITLAPYRQQADQDPGGLAEVRFEWDQGKLYRISGGAGRGAAQIPLRQLVVPKKYRHDLLKIGHDIPLADHLGHRRTLHRLTQSFFWPGLSGDVRDYCQTCEICQRVGKRGDRAKATLRPLPIVGEPFRRVAVDLIGPLAVPSTTGKKYILTVVDYATRYPEAIALRNIQAETVASALLQIFSRVGFPQEILSDQGTQFTAEVTQQLWKLCGIKPLYSSPYHPQTNGLCERFNGTLKQLLRTFTLSHKDWECHLPHLLFAYREVPQEATGFSPFELLYGRRVRGPLDLLREHWERTLSEEGTSVIDYVLEFRDQLQRLTALVQDNLKAAQTRQKRWYDRSARDRTFQLGQNVLALRPVKQNKLQAAWQGPYKIIEKLCDTTFIAASCSNEKIQRTFHVNMLKPYHEREEAVAAICAPDVGDLEGLPLPVLPGDPRAKGGVADVRLGEGLSSRHREQAQQLLQEHQDLFSSRPGYTTVALHRVDTQGQAPLRQRAYRIPDAVKDGMKQEIREMLDLRVIEPSDSPWASSVVLVPKKDGTTRFCVDYRRLNEHTVTDAYPMPRVDELLDRIAMGNFLTTIDLCKGYWQIPLAAEDVPKSAFITPFGLFQFRVMPFGMKNAPATFQRTVDQLLDGMQDFTSAYLDDIAIFSNTWEEHLVHLRTVLDRISETGLTIKPEKCHIGMSEVQYLGHRVGCRKQRPEPAKIEDVAHWPTPAPKPRY</sequence>
<dbReference type="Gene3D" id="3.30.420.10">
    <property type="entry name" value="Ribonuclease H-like superfamily/Ribonuclease H"/>
    <property type="match status" value="1"/>
</dbReference>
<feature type="domain" description="Reverse transcriptase" evidence="15">
    <location>
        <begin position="939"/>
        <end position="1117"/>
    </location>
</feature>
<keyword evidence="3" id="KW-0645">Protease</keyword>
<evidence type="ECO:0000256" key="3">
    <source>
        <dbReference type="ARBA" id="ARBA00022670"/>
    </source>
</evidence>
<evidence type="ECO:0000256" key="12">
    <source>
        <dbReference type="SAM" id="MobiDB-lite"/>
    </source>
</evidence>
<keyword evidence="5" id="KW-0548">Nucleotidyltransferase</keyword>
<dbReference type="InterPro" id="IPR000477">
    <property type="entry name" value="RT_dom"/>
</dbReference>
<comment type="similarity">
    <text evidence="1">Belongs to the beta type-B retroviral polymerase family. HERV class-II K(HML-2) pol subfamily.</text>
</comment>
<evidence type="ECO:0000256" key="2">
    <source>
        <dbReference type="ARBA" id="ARBA00012180"/>
    </source>
</evidence>
<dbReference type="SUPFAM" id="SSF56672">
    <property type="entry name" value="DNA/RNA polymerases"/>
    <property type="match status" value="1"/>
</dbReference>
<proteinExistence type="inferred from homology"/>
<reference evidence="17" key="1">
    <citation type="submission" date="2025-08" db="UniProtKB">
        <authorList>
            <consortium name="Ensembl"/>
        </authorList>
    </citation>
    <scope>IDENTIFICATION</scope>
</reference>
<evidence type="ECO:0000256" key="5">
    <source>
        <dbReference type="ARBA" id="ARBA00022695"/>
    </source>
</evidence>
<dbReference type="FunFam" id="3.10.10.10:FF:000007">
    <property type="entry name" value="Retrovirus-related Pol polyprotein from transposon 17.6-like Protein"/>
    <property type="match status" value="1"/>
</dbReference>
<accession>A0A8C5PKM7</accession>
<name>A0A8C5PKM7_9ANUR</name>
<dbReference type="CDD" id="cd01647">
    <property type="entry name" value="RT_LTR"/>
    <property type="match status" value="1"/>
</dbReference>
<dbReference type="PROSITE" id="PS50804">
    <property type="entry name" value="SCAN_BOX"/>
    <property type="match status" value="1"/>
</dbReference>
<keyword evidence="9" id="KW-0695">RNA-directed DNA polymerase</keyword>
<evidence type="ECO:0000259" key="14">
    <source>
        <dbReference type="PROSITE" id="PS50804"/>
    </source>
</evidence>
<dbReference type="Ensembl" id="ENSLLET00000025024.1">
    <property type="protein sequence ID" value="ENSLLEP00000024105.1"/>
    <property type="gene ID" value="ENSLLEG00000015341.1"/>
</dbReference>
<dbReference type="SUPFAM" id="SSF50630">
    <property type="entry name" value="Acid proteases"/>
    <property type="match status" value="1"/>
</dbReference>
<dbReference type="InterPro" id="IPR043502">
    <property type="entry name" value="DNA/RNA_pol_sf"/>
</dbReference>
<dbReference type="Proteomes" id="UP000694569">
    <property type="component" value="Unplaced"/>
</dbReference>
<dbReference type="GO" id="GO:0003964">
    <property type="term" value="F:RNA-directed DNA polymerase activity"/>
    <property type="evidence" value="ECO:0007669"/>
    <property type="project" value="UniProtKB-KW"/>
</dbReference>
<dbReference type="InterPro" id="IPR021109">
    <property type="entry name" value="Peptidase_aspartic_dom_sf"/>
</dbReference>
<feature type="domain" description="Integrase catalytic" evidence="16">
    <location>
        <begin position="542"/>
        <end position="707"/>
    </location>
</feature>
<evidence type="ECO:0000256" key="1">
    <source>
        <dbReference type="ARBA" id="ARBA00010879"/>
    </source>
</evidence>
<keyword evidence="7" id="KW-0255">Endonuclease</keyword>
<dbReference type="Gene3D" id="3.10.10.10">
    <property type="entry name" value="HIV Type 1 Reverse Transcriptase, subunit A, domain 1"/>
    <property type="match status" value="1"/>
</dbReference>
<keyword evidence="18" id="KW-1185">Reference proteome</keyword>
<feature type="domain" description="SCAN box" evidence="14">
    <location>
        <begin position="76"/>
        <end position="154"/>
    </location>
</feature>
<dbReference type="FunFam" id="3.30.420.10:FF:000032">
    <property type="entry name" value="Retrovirus-related Pol polyprotein from transposon 297-like Protein"/>
    <property type="match status" value="1"/>
</dbReference>
<dbReference type="InterPro" id="IPR001878">
    <property type="entry name" value="Znf_CCHC"/>
</dbReference>
<evidence type="ECO:0000256" key="10">
    <source>
        <dbReference type="ARBA" id="ARBA00039658"/>
    </source>
</evidence>
<feature type="region of interest" description="Disordered" evidence="12">
    <location>
        <begin position="383"/>
        <end position="412"/>
    </location>
</feature>
<dbReference type="InterPro" id="IPR038269">
    <property type="entry name" value="SCAN_sf"/>
</dbReference>
<dbReference type="InterPro" id="IPR043128">
    <property type="entry name" value="Rev_trsase/Diguanyl_cyclase"/>
</dbReference>
<evidence type="ECO:0000256" key="6">
    <source>
        <dbReference type="ARBA" id="ARBA00022722"/>
    </source>
</evidence>
<evidence type="ECO:0000256" key="9">
    <source>
        <dbReference type="ARBA" id="ARBA00022918"/>
    </source>
</evidence>
<dbReference type="GO" id="GO:0006508">
    <property type="term" value="P:proteolysis"/>
    <property type="evidence" value="ECO:0007669"/>
    <property type="project" value="UniProtKB-KW"/>
</dbReference>
<evidence type="ECO:0000259" key="16">
    <source>
        <dbReference type="PROSITE" id="PS50994"/>
    </source>
</evidence>
<dbReference type="GO" id="GO:0003676">
    <property type="term" value="F:nucleic acid binding"/>
    <property type="evidence" value="ECO:0007669"/>
    <property type="project" value="InterPro"/>
</dbReference>
<organism evidence="17 18">
    <name type="scientific">Leptobrachium leishanense</name>
    <name type="common">Leishan spiny toad</name>
    <dbReference type="NCBI Taxonomy" id="445787"/>
    <lineage>
        <taxon>Eukaryota</taxon>
        <taxon>Metazoa</taxon>
        <taxon>Chordata</taxon>
        <taxon>Craniata</taxon>
        <taxon>Vertebrata</taxon>
        <taxon>Euteleostomi</taxon>
        <taxon>Amphibia</taxon>
        <taxon>Batrachia</taxon>
        <taxon>Anura</taxon>
        <taxon>Pelobatoidea</taxon>
        <taxon>Megophryidae</taxon>
        <taxon>Leptobrachium</taxon>
    </lineage>
</organism>
<keyword evidence="8" id="KW-0378">Hydrolase</keyword>
<dbReference type="Pfam" id="PF02023">
    <property type="entry name" value="SCAN"/>
    <property type="match status" value="1"/>
</dbReference>
<dbReference type="SUPFAM" id="SSF47353">
    <property type="entry name" value="Retrovirus capsid dimerization domain-like"/>
    <property type="match status" value="1"/>
</dbReference>
<dbReference type="FunFam" id="1.10.340.70:FF:000001">
    <property type="entry name" value="Retrovirus-related Pol polyprotein from transposon gypsy-like Protein"/>
    <property type="match status" value="1"/>
</dbReference>
<evidence type="ECO:0000259" key="15">
    <source>
        <dbReference type="PROSITE" id="PS50878"/>
    </source>
</evidence>
<evidence type="ECO:0000256" key="4">
    <source>
        <dbReference type="ARBA" id="ARBA00022679"/>
    </source>
</evidence>
<dbReference type="InterPro" id="IPR036397">
    <property type="entry name" value="RNaseH_sf"/>
</dbReference>
<protein>
    <recommendedName>
        <fullName evidence="10">Gypsy retrotransposon integrase-like protein 1</fullName>
        <ecNumber evidence="2">3.1.26.4</ecNumber>
    </recommendedName>
</protein>
<dbReference type="Pfam" id="PF00665">
    <property type="entry name" value="rve"/>
    <property type="match status" value="1"/>
</dbReference>